<name>A0ABQ4CIU7_9ACTN</name>
<keyword evidence="2" id="KW-1185">Reference proteome</keyword>
<dbReference type="RefSeq" id="WP_203710703.1">
    <property type="nucleotide sequence ID" value="NZ_BONE01000004.1"/>
</dbReference>
<dbReference type="Proteomes" id="UP000604117">
    <property type="component" value="Unassembled WGS sequence"/>
</dbReference>
<gene>
    <name evidence="1" type="ORF">Asi02nite_07270</name>
</gene>
<evidence type="ECO:0000313" key="1">
    <source>
        <dbReference type="EMBL" id="GIF71209.1"/>
    </source>
</evidence>
<organism evidence="1 2">
    <name type="scientific">Asanoa siamensis</name>
    <dbReference type="NCBI Taxonomy" id="926357"/>
    <lineage>
        <taxon>Bacteria</taxon>
        <taxon>Bacillati</taxon>
        <taxon>Actinomycetota</taxon>
        <taxon>Actinomycetes</taxon>
        <taxon>Micromonosporales</taxon>
        <taxon>Micromonosporaceae</taxon>
        <taxon>Asanoa</taxon>
    </lineage>
</organism>
<evidence type="ECO:0000313" key="2">
    <source>
        <dbReference type="Proteomes" id="UP000604117"/>
    </source>
</evidence>
<dbReference type="EMBL" id="BONE01000004">
    <property type="protein sequence ID" value="GIF71209.1"/>
    <property type="molecule type" value="Genomic_DNA"/>
</dbReference>
<protein>
    <submittedName>
        <fullName evidence="1">Uncharacterized protein</fullName>
    </submittedName>
</protein>
<reference evidence="1 2" key="1">
    <citation type="submission" date="2021-01" db="EMBL/GenBank/DDBJ databases">
        <title>Whole genome shotgun sequence of Asanoa siamensis NBRC 107932.</title>
        <authorList>
            <person name="Komaki H."/>
            <person name="Tamura T."/>
        </authorList>
    </citation>
    <scope>NUCLEOTIDE SEQUENCE [LARGE SCALE GENOMIC DNA]</scope>
    <source>
        <strain evidence="1 2">NBRC 107932</strain>
    </source>
</reference>
<accession>A0ABQ4CIU7</accession>
<sequence>MASVAEVKAAIDVAMAHVQEGQEAVRAANDKLDEARASLAAAVDGSAHESVVAARSALAQAAAELDECMSATLGAMEQAQTYAAAL</sequence>
<comment type="caution">
    <text evidence="1">The sequence shown here is derived from an EMBL/GenBank/DDBJ whole genome shotgun (WGS) entry which is preliminary data.</text>
</comment>
<proteinExistence type="predicted"/>